<reference evidence="1 2" key="1">
    <citation type="submission" date="2019-04" db="EMBL/GenBank/DDBJ databases">
        <title>Bacillus phage vB_BtS_B83 previously designated as a plasmid may represent new Siphoviridae genus.</title>
        <authorList>
            <person name="Piligrimova E."/>
            <person name="Kazantseva O."/>
            <person name="Zagorodny V."/>
            <person name="Shadrin A."/>
        </authorList>
    </citation>
    <scope>NUCLEOTIDE SEQUENCE [LARGE SCALE GENOMIC DNA]</scope>
</reference>
<dbReference type="Proteomes" id="UP000302244">
    <property type="component" value="Segment"/>
</dbReference>
<accession>A0A4P8MXQ2</accession>
<protein>
    <submittedName>
        <fullName evidence="1">Putative tail assembly chaperone</fullName>
    </submittedName>
</protein>
<name>A0A4P8MXQ2_9CAUD</name>
<dbReference type="EMBL" id="MK759918">
    <property type="protein sequence ID" value="QCQ57798.1"/>
    <property type="molecule type" value="Genomic_DNA"/>
</dbReference>
<organism evidence="1 2">
    <name type="scientific">Bacillus phage vB_BtS_B83</name>
    <dbReference type="NCBI Taxonomy" id="2565501"/>
    <lineage>
        <taxon>Viruses</taxon>
        <taxon>Duplodnaviria</taxon>
        <taxon>Heunggongvirae</taxon>
        <taxon>Uroviricota</taxon>
        <taxon>Caudoviricetes</taxon>
        <taxon>Skryabinvirinae</taxon>
        <taxon>Pushchinovirus</taxon>
        <taxon>Pushchinovirus B83</taxon>
    </lineage>
</organism>
<keyword evidence="2" id="KW-1185">Reference proteome</keyword>
<sequence>MKDMKSILEGIDLENHIGEITLDSGQKMKLPKLTTGKIIKLVTYIGVEGFSMWENIRSTMIQNDISTWAKAATILSSLEDEKIVAIQAILLGITPQEALKFSPDETLDIFIGYAENTDLGKLYSKIQKLVKTMFKKELPDFATLLNQMFPVQQVEIQDQPGQNS</sequence>
<gene>
    <name evidence="1" type="ORF">B83_gp18</name>
</gene>
<evidence type="ECO:0000313" key="1">
    <source>
        <dbReference type="EMBL" id="QCQ57798.1"/>
    </source>
</evidence>
<evidence type="ECO:0000313" key="2">
    <source>
        <dbReference type="Proteomes" id="UP000302244"/>
    </source>
</evidence>
<proteinExistence type="predicted"/>